<dbReference type="HOGENOM" id="CLU_2413083_0_0_1"/>
<proteinExistence type="predicted"/>
<reference evidence="1 2" key="1">
    <citation type="submission" date="2015-01" db="EMBL/GenBank/DDBJ databases">
        <title>The Genome Sequence of Cladophialophora immunda CBS83496.</title>
        <authorList>
            <consortium name="The Broad Institute Genomics Platform"/>
            <person name="Cuomo C."/>
            <person name="de Hoog S."/>
            <person name="Gorbushina A."/>
            <person name="Stielow B."/>
            <person name="Teixiera M."/>
            <person name="Abouelleil A."/>
            <person name="Chapman S.B."/>
            <person name="Priest M."/>
            <person name="Young S.K."/>
            <person name="Wortman J."/>
            <person name="Nusbaum C."/>
            <person name="Birren B."/>
        </authorList>
    </citation>
    <scope>NUCLEOTIDE SEQUENCE [LARGE SCALE GENOMIC DNA]</scope>
    <source>
        <strain evidence="1 2">CBS 83496</strain>
    </source>
</reference>
<sequence length="92" mass="10158">MASTCYRSVLTSSWEPVRGNGIARVQDPPNSILGRSLELGFVLAAIVADSTLLFLYQRINKTSESLDARQVGLTDRQLSDLGDHAVTFRYEV</sequence>
<dbReference type="Proteomes" id="UP000054466">
    <property type="component" value="Unassembled WGS sequence"/>
</dbReference>
<dbReference type="AlphaFoldDB" id="A0A0D2D3D0"/>
<dbReference type="VEuPathDB" id="FungiDB:PV07_05988"/>
<evidence type="ECO:0000313" key="2">
    <source>
        <dbReference type="Proteomes" id="UP000054466"/>
    </source>
</evidence>
<evidence type="ECO:0000313" key="1">
    <source>
        <dbReference type="EMBL" id="KIW30229.1"/>
    </source>
</evidence>
<organism evidence="1 2">
    <name type="scientific">Cladophialophora immunda</name>
    <dbReference type="NCBI Taxonomy" id="569365"/>
    <lineage>
        <taxon>Eukaryota</taxon>
        <taxon>Fungi</taxon>
        <taxon>Dikarya</taxon>
        <taxon>Ascomycota</taxon>
        <taxon>Pezizomycotina</taxon>
        <taxon>Eurotiomycetes</taxon>
        <taxon>Chaetothyriomycetidae</taxon>
        <taxon>Chaetothyriales</taxon>
        <taxon>Herpotrichiellaceae</taxon>
        <taxon>Cladophialophora</taxon>
    </lineage>
</organism>
<gene>
    <name evidence="1" type="ORF">PV07_05988</name>
</gene>
<name>A0A0D2D3D0_9EURO</name>
<accession>A0A0D2D3D0</accession>
<keyword evidence="2" id="KW-1185">Reference proteome</keyword>
<dbReference type="EMBL" id="KN847042">
    <property type="protein sequence ID" value="KIW30229.1"/>
    <property type="molecule type" value="Genomic_DNA"/>
</dbReference>
<protein>
    <submittedName>
        <fullName evidence="1">Uncharacterized protein</fullName>
    </submittedName>
</protein>
<dbReference type="RefSeq" id="XP_016250445.1">
    <property type="nucleotide sequence ID" value="XM_016392926.1"/>
</dbReference>
<dbReference type="GeneID" id="27345182"/>